<evidence type="ECO:0000256" key="1">
    <source>
        <dbReference type="ARBA" id="ARBA00004370"/>
    </source>
</evidence>
<evidence type="ECO:0000259" key="4">
    <source>
        <dbReference type="Pfam" id="PF01103"/>
    </source>
</evidence>
<dbReference type="EMBL" id="JAGYVZ010000012">
    <property type="protein sequence ID" value="MBS7232068.1"/>
    <property type="molecule type" value="Genomic_DNA"/>
</dbReference>
<evidence type="ECO:0000256" key="2">
    <source>
        <dbReference type="ARBA" id="ARBA00023136"/>
    </source>
</evidence>
<organism evidence="5 6">
    <name type="scientific">Flavobacterium psychroterrae</name>
    <dbReference type="NCBI Taxonomy" id="2133767"/>
    <lineage>
        <taxon>Bacteria</taxon>
        <taxon>Pseudomonadati</taxon>
        <taxon>Bacteroidota</taxon>
        <taxon>Flavobacteriia</taxon>
        <taxon>Flavobacteriales</taxon>
        <taxon>Flavobacteriaceae</taxon>
        <taxon>Flavobacterium</taxon>
    </lineage>
</organism>
<name>A0ABS5PCQ7_9FLAO</name>
<dbReference type="Gene3D" id="2.40.160.50">
    <property type="entry name" value="membrane protein fhac: a member of the omp85/tpsb transporter family"/>
    <property type="match status" value="1"/>
</dbReference>
<proteinExistence type="predicted"/>
<sequence>MIRFLKNKYFYSCKILGLVLFISVNSIAQTQNTSPEICPPRTILEIFKKKDSVYVVKPTKNNFFLVIPAIGSQPATGFFFGGVAQYTFKGKQESDKYSVANLGITYTTKKQLLVNVKNNILLKNNKIFLSGDYRLYIFSQPNYGLGTNIIPNHSQKEGFSIDSIAEPMDYDYFKFHQTVSFEVYKNFYVGGGINLDWYSSIKDKNLDVENGKYTYHYNYSQKHGFNGLEYFLNGISLNLVYDSRDNQVNSTRGWFANINYRFNPVLFNNQDYSNVLYAEYRHFIPVSSKDKRYILAIWTYGQFVTRGKVPYLNLPAIGWDQRSRSGEGYTQGLFRGNGLIYLSTEFRFPITCDQMISGTVFTNFVTASNVDNKIPLFNSVQPAAGIGLRILIDKKTRTNLIVDYAWGNNSKGFYLNAGESF</sequence>
<comment type="subcellular location">
    <subcellularLocation>
        <location evidence="1">Membrane</location>
    </subcellularLocation>
</comment>
<keyword evidence="6" id="KW-1185">Reference proteome</keyword>
<keyword evidence="3" id="KW-0732">Signal</keyword>
<dbReference type="RefSeq" id="WP_213301078.1">
    <property type="nucleotide sequence ID" value="NZ_JAGYVZ010000012.1"/>
</dbReference>
<evidence type="ECO:0000313" key="5">
    <source>
        <dbReference type="EMBL" id="MBS7232068.1"/>
    </source>
</evidence>
<reference evidence="5 6" key="1">
    <citation type="journal article" date="2018" name="Int. J. Syst. Evol. Microbiol.">
        <title>Flavobacterium chryseum sp. nov. and Flavobacterium psychroterrae sp. nov., novel environmental bacteria isolated from Antarctica.</title>
        <authorList>
            <person name="Kralova S."/>
            <person name="Svec P."/>
            <person name="Busse H.J."/>
            <person name="Stankova E."/>
            <person name="Vaczi P."/>
            <person name="Sedlacek I."/>
        </authorList>
    </citation>
    <scope>NUCLEOTIDE SEQUENCE [LARGE SCALE GENOMIC DNA]</scope>
    <source>
        <strain evidence="5 6">CCM 8827</strain>
    </source>
</reference>
<keyword evidence="2" id="KW-0472">Membrane</keyword>
<dbReference type="Proteomes" id="UP000722625">
    <property type="component" value="Unassembled WGS sequence"/>
</dbReference>
<protein>
    <submittedName>
        <fullName evidence="5">BamA/TamA family outer membrane protein</fullName>
    </submittedName>
</protein>
<feature type="domain" description="Bacterial surface antigen (D15)" evidence="4">
    <location>
        <begin position="169"/>
        <end position="421"/>
    </location>
</feature>
<gene>
    <name evidence="5" type="ORF">KHA90_13635</name>
</gene>
<dbReference type="InterPro" id="IPR000184">
    <property type="entry name" value="Bac_surfAg_D15"/>
</dbReference>
<evidence type="ECO:0000256" key="3">
    <source>
        <dbReference type="SAM" id="SignalP"/>
    </source>
</evidence>
<feature type="signal peptide" evidence="3">
    <location>
        <begin position="1"/>
        <end position="28"/>
    </location>
</feature>
<dbReference type="Pfam" id="PF01103">
    <property type="entry name" value="Omp85"/>
    <property type="match status" value="1"/>
</dbReference>
<comment type="caution">
    <text evidence="5">The sequence shown here is derived from an EMBL/GenBank/DDBJ whole genome shotgun (WGS) entry which is preliminary data.</text>
</comment>
<evidence type="ECO:0000313" key="6">
    <source>
        <dbReference type="Proteomes" id="UP000722625"/>
    </source>
</evidence>
<feature type="chain" id="PRO_5045757304" evidence="3">
    <location>
        <begin position="29"/>
        <end position="421"/>
    </location>
</feature>
<accession>A0ABS5PCQ7</accession>